<keyword evidence="6" id="KW-0503">Monooxygenase</keyword>
<name>A0ABX7T986_9SPHN</name>
<evidence type="ECO:0000256" key="3">
    <source>
        <dbReference type="ARBA" id="ARBA00022630"/>
    </source>
</evidence>
<evidence type="ECO:0000313" key="7">
    <source>
        <dbReference type="EMBL" id="QTD57089.1"/>
    </source>
</evidence>
<dbReference type="PANTHER" id="PTHR43872:SF1">
    <property type="entry name" value="MONOOXYGENASE, PUTATIVE (AFU_ORTHOLOGUE AFUA_8G02570)-RELATED"/>
    <property type="match status" value="1"/>
</dbReference>
<evidence type="ECO:0000256" key="5">
    <source>
        <dbReference type="ARBA" id="ARBA00023002"/>
    </source>
</evidence>
<keyword evidence="8" id="KW-1185">Reference proteome</keyword>
<reference evidence="7 8" key="1">
    <citation type="submission" date="2021-03" db="EMBL/GenBank/DDBJ databases">
        <title>Complete genome of Parasphingorhabdus_sp.JHSY0214.</title>
        <authorList>
            <person name="Yoo J.H."/>
            <person name="Bae J.W."/>
        </authorList>
    </citation>
    <scope>NUCLEOTIDE SEQUENCE [LARGE SCALE GENOMIC DNA]</scope>
    <source>
        <strain evidence="7 8">JHSY0214</strain>
    </source>
</reference>
<organism evidence="7 8">
    <name type="scientific">Parasphingorhabdus cellanae</name>
    <dbReference type="NCBI Taxonomy" id="2806553"/>
    <lineage>
        <taxon>Bacteria</taxon>
        <taxon>Pseudomonadati</taxon>
        <taxon>Pseudomonadota</taxon>
        <taxon>Alphaproteobacteria</taxon>
        <taxon>Sphingomonadales</taxon>
        <taxon>Sphingomonadaceae</taxon>
        <taxon>Parasphingorhabdus</taxon>
    </lineage>
</organism>
<dbReference type="Pfam" id="PF13450">
    <property type="entry name" value="NAD_binding_8"/>
    <property type="match status" value="1"/>
</dbReference>
<protein>
    <submittedName>
        <fullName evidence="7">NAD(P)/FAD-dependent oxidoreductase</fullName>
    </submittedName>
</protein>
<dbReference type="InterPro" id="IPR020946">
    <property type="entry name" value="Flavin_mOase-like"/>
</dbReference>
<dbReference type="PANTHER" id="PTHR43872">
    <property type="entry name" value="MONOOXYGENASE, PUTATIVE (AFU_ORTHOLOGUE AFUA_8G02570)-RELATED"/>
    <property type="match status" value="1"/>
</dbReference>
<dbReference type="EMBL" id="CP071794">
    <property type="protein sequence ID" value="QTD57089.1"/>
    <property type="molecule type" value="Genomic_DNA"/>
</dbReference>
<dbReference type="InterPro" id="IPR051820">
    <property type="entry name" value="FAD-binding_MO"/>
</dbReference>
<evidence type="ECO:0000256" key="2">
    <source>
        <dbReference type="ARBA" id="ARBA00010139"/>
    </source>
</evidence>
<dbReference type="Gene3D" id="3.50.50.60">
    <property type="entry name" value="FAD/NAD(P)-binding domain"/>
    <property type="match status" value="2"/>
</dbReference>
<proteinExistence type="inferred from homology"/>
<comment type="cofactor">
    <cofactor evidence="1">
        <name>FAD</name>
        <dbReference type="ChEBI" id="CHEBI:57692"/>
    </cofactor>
</comment>
<accession>A0ABX7T986</accession>
<keyword evidence="4" id="KW-0274">FAD</keyword>
<keyword evidence="3" id="KW-0285">Flavoprotein</keyword>
<dbReference type="RefSeq" id="WP_207989303.1">
    <property type="nucleotide sequence ID" value="NZ_CP071794.1"/>
</dbReference>
<dbReference type="InterPro" id="IPR036188">
    <property type="entry name" value="FAD/NAD-bd_sf"/>
</dbReference>
<sequence length="503" mass="56767">MENTKHFDNLIVGAGLSGISAAHYLQKRSPHRSFAILERRADIGGTWDLFKYPGIRSDSDMHTLGFAFKPWVGAKAIADGPDIMAYLHETVDELALREQIAFHRSVLSADYDSARAIWTLAIQNGITSQTETWTCNFLHLCSGYYDYDEGHTPSFDGQDKFKGQIVHQQFWPQDLDYAGKRVVVIGSGATAITVVPAMAETAGHVVMLQRTPSYVVKLEAKDAFANRLRKWLPGKLAYALTRWRNVLANLVSYRLARRYPERAKKFLLKEMRKHLPREIVTQHFTPSYDPWDQRVCVVPDGDLFTAIREKRASVVSDHIAHFTEDGIMLASGEMLHADIIVLATGLKLNVFGGAKLSRDGKPIVSGDLMTYKGMMFGGVPNLAVTTGYTNSSWTLKADLVSEYIGRLMTYMDKRQYVECAPMLNDPNMDRENAINFTSGYVQRASHFLPKQGSRWPWKLAQNYALDIRQLRFGKLDDGVMQFRQRAELTEAVTKEKQAKQSVA</sequence>
<dbReference type="PRINTS" id="PR00469">
    <property type="entry name" value="PNDRDTASEII"/>
</dbReference>
<evidence type="ECO:0000256" key="6">
    <source>
        <dbReference type="ARBA" id="ARBA00023033"/>
    </source>
</evidence>
<gene>
    <name evidence="7" type="ORF">J4G78_05900</name>
</gene>
<dbReference type="Proteomes" id="UP000663923">
    <property type="component" value="Chromosome"/>
</dbReference>
<evidence type="ECO:0000313" key="8">
    <source>
        <dbReference type="Proteomes" id="UP000663923"/>
    </source>
</evidence>
<keyword evidence="5" id="KW-0560">Oxidoreductase</keyword>
<evidence type="ECO:0000256" key="4">
    <source>
        <dbReference type="ARBA" id="ARBA00022827"/>
    </source>
</evidence>
<comment type="similarity">
    <text evidence="2">Belongs to the FAD-binding monooxygenase family.</text>
</comment>
<dbReference type="Pfam" id="PF00743">
    <property type="entry name" value="FMO-like"/>
    <property type="match status" value="1"/>
</dbReference>
<dbReference type="SUPFAM" id="SSF51905">
    <property type="entry name" value="FAD/NAD(P)-binding domain"/>
    <property type="match status" value="1"/>
</dbReference>
<evidence type="ECO:0000256" key="1">
    <source>
        <dbReference type="ARBA" id="ARBA00001974"/>
    </source>
</evidence>